<comment type="function">
    <text evidence="4">Component of the NOP7 complex, which is required for maturation of the 25S and 5.8S ribosomal RNAs and formation of the 60S ribosome.</text>
</comment>
<keyword evidence="3 4" id="KW-0539">Nucleus</keyword>
<dbReference type="InterPro" id="IPR036420">
    <property type="entry name" value="BRCT_dom_sf"/>
</dbReference>
<evidence type="ECO:0000256" key="4">
    <source>
        <dbReference type="HAMAP-Rule" id="MF_03028"/>
    </source>
</evidence>
<gene>
    <name evidence="4" type="primary">NOP7</name>
    <name evidence="7" type="ORF">DFH94DRAFT_738975</name>
</gene>
<dbReference type="GO" id="GO:0000463">
    <property type="term" value="P:maturation of LSU-rRNA from tricistronic rRNA transcript (SSU-rRNA, 5.8S rRNA, LSU-rRNA)"/>
    <property type="evidence" value="ECO:0007669"/>
    <property type="project" value="UniProtKB-UniRule"/>
</dbReference>
<dbReference type="EMBL" id="WHVB01000007">
    <property type="protein sequence ID" value="KAF8481244.1"/>
    <property type="molecule type" value="Genomic_DNA"/>
</dbReference>
<dbReference type="GO" id="GO:0005654">
    <property type="term" value="C:nucleoplasm"/>
    <property type="evidence" value="ECO:0007669"/>
    <property type="project" value="UniProtKB-SubCell"/>
</dbReference>
<proteinExistence type="inferred from homology"/>
<evidence type="ECO:0000313" key="8">
    <source>
        <dbReference type="Proteomes" id="UP000759537"/>
    </source>
</evidence>
<feature type="compositionally biased region" description="Basic and acidic residues" evidence="5">
    <location>
        <begin position="594"/>
        <end position="610"/>
    </location>
</feature>
<protein>
    <recommendedName>
        <fullName evidence="4">Pescadillo homolog</fullName>
    </recommendedName>
    <alternativeName>
        <fullName evidence="4">Nucleolar protein 7 homolog</fullName>
    </alternativeName>
</protein>
<comment type="similarity">
    <text evidence="4">Belongs to the pescadillo family.</text>
</comment>
<dbReference type="Pfam" id="PF00533">
    <property type="entry name" value="BRCT"/>
    <property type="match status" value="1"/>
</dbReference>
<dbReference type="GO" id="GO:0000466">
    <property type="term" value="P:maturation of 5.8S rRNA from tricistronic rRNA transcript (SSU-rRNA, 5.8S rRNA, LSU-rRNA)"/>
    <property type="evidence" value="ECO:0007669"/>
    <property type="project" value="UniProtKB-UniRule"/>
</dbReference>
<keyword evidence="2 4" id="KW-0698">rRNA processing</keyword>
<dbReference type="Proteomes" id="UP000759537">
    <property type="component" value="Unassembled WGS sequence"/>
</dbReference>
<dbReference type="InterPro" id="IPR010613">
    <property type="entry name" value="PES"/>
</dbReference>
<feature type="region of interest" description="Disordered" evidence="5">
    <location>
        <begin position="458"/>
        <end position="519"/>
    </location>
</feature>
<accession>A0A9P5MXN8</accession>
<dbReference type="GO" id="GO:0043021">
    <property type="term" value="F:ribonucleoprotein complex binding"/>
    <property type="evidence" value="ECO:0007669"/>
    <property type="project" value="UniProtKB-UniRule"/>
</dbReference>
<evidence type="ECO:0000313" key="7">
    <source>
        <dbReference type="EMBL" id="KAF8481244.1"/>
    </source>
</evidence>
<comment type="subunit">
    <text evidence="4">Component of the NOP7 complex, composed of ERB1, NOP7 and YTM1. Within the NOP7 complex ERB1 appears to interact directly with NOP7 and YTM1. The NOP7 complex also associates with the 66S pre-ribosome.</text>
</comment>
<dbReference type="GO" id="GO:0030687">
    <property type="term" value="C:preribosome, large subunit precursor"/>
    <property type="evidence" value="ECO:0007669"/>
    <property type="project" value="UniProtKB-UniRule"/>
</dbReference>
<feature type="compositionally biased region" description="Acidic residues" evidence="5">
    <location>
        <begin position="485"/>
        <end position="506"/>
    </location>
</feature>
<keyword evidence="8" id="KW-1185">Reference proteome</keyword>
<evidence type="ECO:0000256" key="1">
    <source>
        <dbReference type="ARBA" id="ARBA00022517"/>
    </source>
</evidence>
<dbReference type="PANTHER" id="PTHR12221">
    <property type="entry name" value="PESCADILLO - RELATED"/>
    <property type="match status" value="1"/>
</dbReference>
<dbReference type="CDD" id="cd17709">
    <property type="entry name" value="BRCT_pescadillo_like"/>
    <property type="match status" value="1"/>
</dbReference>
<name>A0A9P5MXN8_9AGAM</name>
<feature type="compositionally biased region" description="Basic residues" evidence="5">
    <location>
        <begin position="611"/>
        <end position="621"/>
    </location>
</feature>
<dbReference type="GO" id="GO:0003723">
    <property type="term" value="F:RNA binding"/>
    <property type="evidence" value="ECO:0007669"/>
    <property type="project" value="TreeGrafter"/>
</dbReference>
<dbReference type="AlphaFoldDB" id="A0A9P5MXN8"/>
<feature type="domain" description="BRCT" evidence="6">
    <location>
        <begin position="358"/>
        <end position="460"/>
    </location>
</feature>
<evidence type="ECO:0000256" key="2">
    <source>
        <dbReference type="ARBA" id="ARBA00022552"/>
    </source>
</evidence>
<organism evidence="7 8">
    <name type="scientific">Russula ochroleuca</name>
    <dbReference type="NCBI Taxonomy" id="152965"/>
    <lineage>
        <taxon>Eukaryota</taxon>
        <taxon>Fungi</taxon>
        <taxon>Dikarya</taxon>
        <taxon>Basidiomycota</taxon>
        <taxon>Agaricomycotina</taxon>
        <taxon>Agaricomycetes</taxon>
        <taxon>Russulales</taxon>
        <taxon>Russulaceae</taxon>
        <taxon>Russula</taxon>
    </lineage>
</organism>
<dbReference type="PANTHER" id="PTHR12221:SF6">
    <property type="entry name" value="PESCADILLO HOMOLOG"/>
    <property type="match status" value="1"/>
</dbReference>
<dbReference type="PROSITE" id="PS50172">
    <property type="entry name" value="BRCT"/>
    <property type="match status" value="1"/>
</dbReference>
<dbReference type="HAMAP" id="MF_03028">
    <property type="entry name" value="Pescadillo"/>
    <property type="match status" value="1"/>
</dbReference>
<evidence type="ECO:0000256" key="3">
    <source>
        <dbReference type="ARBA" id="ARBA00023242"/>
    </source>
</evidence>
<dbReference type="InterPro" id="IPR001357">
    <property type="entry name" value="BRCT_dom"/>
</dbReference>
<keyword evidence="1 4" id="KW-0690">Ribosome biogenesis</keyword>
<comment type="subcellular location">
    <subcellularLocation>
        <location evidence="4">Nucleus</location>
        <location evidence="4">Nucleolus</location>
    </subcellularLocation>
    <subcellularLocation>
        <location evidence="4">Nucleus</location>
        <location evidence="4">Nucleoplasm</location>
    </subcellularLocation>
</comment>
<dbReference type="Pfam" id="PF06732">
    <property type="entry name" value="Pescadillo_N"/>
    <property type="match status" value="1"/>
</dbReference>
<reference evidence="7" key="2">
    <citation type="journal article" date="2020" name="Nat. Commun.">
        <title>Large-scale genome sequencing of mycorrhizal fungi provides insights into the early evolution of symbiotic traits.</title>
        <authorList>
            <person name="Miyauchi S."/>
            <person name="Kiss E."/>
            <person name="Kuo A."/>
            <person name="Drula E."/>
            <person name="Kohler A."/>
            <person name="Sanchez-Garcia M."/>
            <person name="Morin E."/>
            <person name="Andreopoulos B."/>
            <person name="Barry K.W."/>
            <person name="Bonito G."/>
            <person name="Buee M."/>
            <person name="Carver A."/>
            <person name="Chen C."/>
            <person name="Cichocki N."/>
            <person name="Clum A."/>
            <person name="Culley D."/>
            <person name="Crous P.W."/>
            <person name="Fauchery L."/>
            <person name="Girlanda M."/>
            <person name="Hayes R.D."/>
            <person name="Keri Z."/>
            <person name="LaButti K."/>
            <person name="Lipzen A."/>
            <person name="Lombard V."/>
            <person name="Magnuson J."/>
            <person name="Maillard F."/>
            <person name="Murat C."/>
            <person name="Nolan M."/>
            <person name="Ohm R.A."/>
            <person name="Pangilinan J."/>
            <person name="Pereira M.F."/>
            <person name="Perotto S."/>
            <person name="Peter M."/>
            <person name="Pfister S."/>
            <person name="Riley R."/>
            <person name="Sitrit Y."/>
            <person name="Stielow J.B."/>
            <person name="Szollosi G."/>
            <person name="Zifcakova L."/>
            <person name="Stursova M."/>
            <person name="Spatafora J.W."/>
            <person name="Tedersoo L."/>
            <person name="Vaario L.M."/>
            <person name="Yamada A."/>
            <person name="Yan M."/>
            <person name="Wang P."/>
            <person name="Xu J."/>
            <person name="Bruns T."/>
            <person name="Baldrian P."/>
            <person name="Vilgalys R."/>
            <person name="Dunand C."/>
            <person name="Henrissat B."/>
            <person name="Grigoriev I.V."/>
            <person name="Hibbett D."/>
            <person name="Nagy L.G."/>
            <person name="Martin F.M."/>
        </authorList>
    </citation>
    <scope>NUCLEOTIDE SEQUENCE</scope>
    <source>
        <strain evidence="7">Prilba</strain>
    </source>
</reference>
<dbReference type="SUPFAM" id="SSF52113">
    <property type="entry name" value="BRCT domain"/>
    <property type="match status" value="1"/>
</dbReference>
<comment type="caution">
    <text evidence="7">The sequence shown here is derived from an EMBL/GenBank/DDBJ whole genome shotgun (WGS) entry which is preliminary data.</text>
</comment>
<dbReference type="SMART" id="SM00292">
    <property type="entry name" value="BRCT"/>
    <property type="match status" value="1"/>
</dbReference>
<dbReference type="Gene3D" id="3.40.50.10190">
    <property type="entry name" value="BRCT domain"/>
    <property type="match status" value="1"/>
</dbReference>
<feature type="compositionally biased region" description="Basic and acidic residues" evidence="5">
    <location>
        <begin position="507"/>
        <end position="518"/>
    </location>
</feature>
<sequence length="621" mass="70166">MGRLRQKGKAGAAKAYVTRSKAIKRLQCSLADFRRLCILKGIFPREPRHRKRANKGSSAPTSFYYAKDIAYLAHEPILKKLREHKAFAKKLARALGRGEWSSAKSLEDNKPVYRLDHIIKERYPTFTDAVRDIDDGLCMIFLFASLPSKDRISASLVENCSRLAAEWQLYVMRTHSLRKVFLSIKGVYYQAEIMDQQVTWLVPYQFTQNIPSDVDVRVMLTFLELYQTLLGFVFFKLYTDIGLVYPPPLDLSKQDAGAGIGAFTLEDSARNSLLSTLPSTSNGQSHDKKVSSKAVRQTIEALTRTSVLEGGNAVDVLPHSAEKEDQDEEFVLRPSASHPEDAANLPTLHSLSSFPQSYVTHLFAPYTFFLSRETSRPIFEFIVRCFGGRIGWSDTSGSGSPFDETDEAITHVIIDRPSIRRLDETEAELSRRQQRKYVQPQWIVDCVNSGKILLEEPYSQGKTLPPHLSPFGDREGAYEPQAGITEEDTNMDDEREENGITEEDESDGGKSENEHSADESLAAAMKVAHSNPAAIRTAELHAEAAGMDYGAFERKLAKTSIKATRVQEPAIGVEDMNKMMLSNKQRKLYEKIKYSERKRQAENAKLEQRRKQLRKAQRQPK</sequence>
<evidence type="ECO:0000259" key="6">
    <source>
        <dbReference type="PROSITE" id="PS50172"/>
    </source>
</evidence>
<feature type="region of interest" description="Disordered" evidence="5">
    <location>
        <begin position="594"/>
        <end position="621"/>
    </location>
</feature>
<evidence type="ECO:0000256" key="5">
    <source>
        <dbReference type="SAM" id="MobiDB-lite"/>
    </source>
</evidence>
<dbReference type="OrthoDB" id="10264910at2759"/>
<reference evidence="7" key="1">
    <citation type="submission" date="2019-10" db="EMBL/GenBank/DDBJ databases">
        <authorList>
            <consortium name="DOE Joint Genome Institute"/>
            <person name="Kuo A."/>
            <person name="Miyauchi S."/>
            <person name="Kiss E."/>
            <person name="Drula E."/>
            <person name="Kohler A."/>
            <person name="Sanchez-Garcia M."/>
            <person name="Andreopoulos B."/>
            <person name="Barry K.W."/>
            <person name="Bonito G."/>
            <person name="Buee M."/>
            <person name="Carver A."/>
            <person name="Chen C."/>
            <person name="Cichocki N."/>
            <person name="Clum A."/>
            <person name="Culley D."/>
            <person name="Crous P.W."/>
            <person name="Fauchery L."/>
            <person name="Girlanda M."/>
            <person name="Hayes R."/>
            <person name="Keri Z."/>
            <person name="LaButti K."/>
            <person name="Lipzen A."/>
            <person name="Lombard V."/>
            <person name="Magnuson J."/>
            <person name="Maillard F."/>
            <person name="Morin E."/>
            <person name="Murat C."/>
            <person name="Nolan M."/>
            <person name="Ohm R."/>
            <person name="Pangilinan J."/>
            <person name="Pereira M."/>
            <person name="Perotto S."/>
            <person name="Peter M."/>
            <person name="Riley R."/>
            <person name="Sitrit Y."/>
            <person name="Stielow B."/>
            <person name="Szollosi G."/>
            <person name="Zifcakova L."/>
            <person name="Stursova M."/>
            <person name="Spatafora J.W."/>
            <person name="Tedersoo L."/>
            <person name="Vaario L.-M."/>
            <person name="Yamada A."/>
            <person name="Yan M."/>
            <person name="Wang P."/>
            <person name="Xu J."/>
            <person name="Bruns T."/>
            <person name="Baldrian P."/>
            <person name="Vilgalys R."/>
            <person name="Henrissat B."/>
            <person name="Grigoriev I.V."/>
            <person name="Hibbett D."/>
            <person name="Nagy L.G."/>
            <person name="Martin F.M."/>
        </authorList>
    </citation>
    <scope>NUCLEOTIDE SEQUENCE</scope>
    <source>
        <strain evidence="7">Prilba</strain>
    </source>
</reference>
<dbReference type="GO" id="GO:0070545">
    <property type="term" value="C:PeBoW complex"/>
    <property type="evidence" value="ECO:0007669"/>
    <property type="project" value="TreeGrafter"/>
</dbReference>